<reference evidence="2 3" key="1">
    <citation type="submission" date="2018-11" db="EMBL/GenBank/DDBJ databases">
        <authorList>
            <consortium name="Pathogen Informatics"/>
        </authorList>
    </citation>
    <scope>NUCLEOTIDE SEQUENCE [LARGE SCALE GENOMIC DNA]</scope>
</reference>
<proteinExistence type="predicted"/>
<name>A0A3P7NRT4_DIBLA</name>
<keyword evidence="3" id="KW-1185">Reference proteome</keyword>
<feature type="compositionally biased region" description="Basic and acidic residues" evidence="1">
    <location>
        <begin position="137"/>
        <end position="148"/>
    </location>
</feature>
<evidence type="ECO:0000313" key="3">
    <source>
        <dbReference type="Proteomes" id="UP000281553"/>
    </source>
</evidence>
<organism evidence="2 3">
    <name type="scientific">Dibothriocephalus latus</name>
    <name type="common">Fish tapeworm</name>
    <name type="synonym">Diphyllobothrium latum</name>
    <dbReference type="NCBI Taxonomy" id="60516"/>
    <lineage>
        <taxon>Eukaryota</taxon>
        <taxon>Metazoa</taxon>
        <taxon>Spiralia</taxon>
        <taxon>Lophotrochozoa</taxon>
        <taxon>Platyhelminthes</taxon>
        <taxon>Cestoda</taxon>
        <taxon>Eucestoda</taxon>
        <taxon>Diphyllobothriidea</taxon>
        <taxon>Diphyllobothriidae</taxon>
        <taxon>Dibothriocephalus</taxon>
    </lineage>
</organism>
<feature type="region of interest" description="Disordered" evidence="1">
    <location>
        <begin position="80"/>
        <end position="160"/>
    </location>
</feature>
<accession>A0A3P7NRT4</accession>
<feature type="compositionally biased region" description="Polar residues" evidence="1">
    <location>
        <begin position="80"/>
        <end position="97"/>
    </location>
</feature>
<dbReference type="OrthoDB" id="10010764at2759"/>
<dbReference type="Proteomes" id="UP000281553">
    <property type="component" value="Unassembled WGS sequence"/>
</dbReference>
<sequence length="160" mass="17254">MFRAPPNELCPRSPAPIANCWNPPALEGGKLGGELPRTVVKIGEVARNLHMATLNNGDPDVLPLGASVLADLINRKNNSSGSLATSFFGSPRRQQPQLNPPVMYQPPTVNQRPPMAQPSNQWPGSQPGLGAYNNDPYRPRETQPERVSRFPVVGGSTILA</sequence>
<gene>
    <name evidence="2" type="ORF">DILT_LOCUS17627</name>
</gene>
<feature type="compositionally biased region" description="Polar residues" evidence="1">
    <location>
        <begin position="107"/>
        <end position="124"/>
    </location>
</feature>
<protein>
    <submittedName>
        <fullName evidence="2">Uncharacterized protein</fullName>
    </submittedName>
</protein>
<evidence type="ECO:0000256" key="1">
    <source>
        <dbReference type="SAM" id="MobiDB-lite"/>
    </source>
</evidence>
<dbReference type="AlphaFoldDB" id="A0A3P7NRT4"/>
<evidence type="ECO:0000313" key="2">
    <source>
        <dbReference type="EMBL" id="VDN38538.1"/>
    </source>
</evidence>
<dbReference type="EMBL" id="UYRU01093339">
    <property type="protein sequence ID" value="VDN38538.1"/>
    <property type="molecule type" value="Genomic_DNA"/>
</dbReference>